<sequence>MIFLLEFNERCLKRIARPLRERPKNVNAHLVFDLECSRFFEVKFCLHFINAIDVNVFFNRFWLFILCFSKKNHKFT</sequence>
<accession>A0A2H3KZU1</accession>
<evidence type="ECO:0000313" key="2">
    <source>
        <dbReference type="Proteomes" id="UP000220828"/>
    </source>
</evidence>
<evidence type="ECO:0000313" key="1">
    <source>
        <dbReference type="EMBL" id="PDS25498.1"/>
    </source>
</evidence>
<protein>
    <submittedName>
        <fullName evidence="1">Uncharacterized protein</fullName>
    </submittedName>
</protein>
<gene>
    <name evidence="1" type="ORF">B0A77_04895</name>
</gene>
<organism evidence="1 2">
    <name type="scientific">Flavobacterium branchiophilum</name>
    <dbReference type="NCBI Taxonomy" id="55197"/>
    <lineage>
        <taxon>Bacteria</taxon>
        <taxon>Pseudomonadati</taxon>
        <taxon>Bacteroidota</taxon>
        <taxon>Flavobacteriia</taxon>
        <taxon>Flavobacteriales</taxon>
        <taxon>Flavobacteriaceae</taxon>
        <taxon>Flavobacterium</taxon>
    </lineage>
</organism>
<dbReference type="Proteomes" id="UP000220828">
    <property type="component" value="Unassembled WGS sequence"/>
</dbReference>
<dbReference type="AlphaFoldDB" id="A0A2H3KZU1"/>
<proteinExistence type="predicted"/>
<name>A0A2H3KZU1_9FLAO</name>
<dbReference type="EMBL" id="PCMW01000028">
    <property type="protein sequence ID" value="PDS25498.1"/>
    <property type="molecule type" value="Genomic_DNA"/>
</dbReference>
<comment type="caution">
    <text evidence="1">The sequence shown here is derived from an EMBL/GenBank/DDBJ whole genome shotgun (WGS) entry which is preliminary data.</text>
</comment>
<reference evidence="1 2" key="1">
    <citation type="submission" date="2017-09" db="EMBL/GenBank/DDBJ databases">
        <title>Whole genomes of Flavobacteriaceae.</title>
        <authorList>
            <person name="Stine C."/>
            <person name="Li C."/>
            <person name="Tadesse D."/>
        </authorList>
    </citation>
    <scope>NUCLEOTIDE SEQUENCE [LARGE SCALE GENOMIC DNA]</scope>
    <source>
        <strain evidence="1 2">ATCC 35036</strain>
    </source>
</reference>